<dbReference type="Proteomes" id="UP001497457">
    <property type="component" value="Chromosome 12b"/>
</dbReference>
<proteinExistence type="predicted"/>
<organism evidence="2 3">
    <name type="scientific">Urochloa decumbens</name>
    <dbReference type="NCBI Taxonomy" id="240449"/>
    <lineage>
        <taxon>Eukaryota</taxon>
        <taxon>Viridiplantae</taxon>
        <taxon>Streptophyta</taxon>
        <taxon>Embryophyta</taxon>
        <taxon>Tracheophyta</taxon>
        <taxon>Spermatophyta</taxon>
        <taxon>Magnoliopsida</taxon>
        <taxon>Liliopsida</taxon>
        <taxon>Poales</taxon>
        <taxon>Poaceae</taxon>
        <taxon>PACMAD clade</taxon>
        <taxon>Panicoideae</taxon>
        <taxon>Panicodae</taxon>
        <taxon>Paniceae</taxon>
        <taxon>Melinidinae</taxon>
        <taxon>Urochloa</taxon>
    </lineage>
</organism>
<dbReference type="PANTHER" id="PTHR34835">
    <property type="entry name" value="OS07G0283600 PROTEIN-RELATED"/>
    <property type="match status" value="1"/>
</dbReference>
<dbReference type="EMBL" id="OZ075122">
    <property type="protein sequence ID" value="CAL4906649.1"/>
    <property type="molecule type" value="Genomic_DNA"/>
</dbReference>
<name>A0ABC8WCY6_9POAL</name>
<keyword evidence="3" id="KW-1185">Reference proteome</keyword>
<evidence type="ECO:0000313" key="3">
    <source>
        <dbReference type="Proteomes" id="UP001497457"/>
    </source>
</evidence>
<reference evidence="3" key="1">
    <citation type="submission" date="2024-06" db="EMBL/GenBank/DDBJ databases">
        <authorList>
            <person name="Ryan C."/>
        </authorList>
    </citation>
    <scope>NUCLEOTIDE SEQUENCE [LARGE SCALE GENOMIC DNA]</scope>
</reference>
<dbReference type="AlphaFoldDB" id="A0ABC8WCY6"/>
<feature type="region of interest" description="Disordered" evidence="1">
    <location>
        <begin position="30"/>
        <end position="83"/>
    </location>
</feature>
<evidence type="ECO:0000313" key="2">
    <source>
        <dbReference type="EMBL" id="CAL4906649.1"/>
    </source>
</evidence>
<dbReference type="PANTHER" id="PTHR34835:SF34">
    <property type="entry name" value="OS08G0555500 PROTEIN"/>
    <property type="match status" value="1"/>
</dbReference>
<sequence>MLTKRTIDVIDEVPSPRRLTRASARMEIVDESKKADACKMGARRKLHDKERSDEPENVKRGKAKVEENDPAEKQAEKDVRKKGSASKLIKINRTLEEDQKGIIAAVGFGGLLEIKCMSVLEKLSLWLINKFATDKSEIVLGTRGSIKVDALAVNRVFGLPMGPMEIEYGKRSGADTFVEF</sequence>
<gene>
    <name evidence="2" type="ORF">URODEC1_LOCUS12200</name>
</gene>
<protein>
    <submittedName>
        <fullName evidence="2">Uncharacterized protein</fullName>
    </submittedName>
</protein>
<evidence type="ECO:0000256" key="1">
    <source>
        <dbReference type="SAM" id="MobiDB-lite"/>
    </source>
</evidence>
<accession>A0ABC8WCY6</accession>
<feature type="compositionally biased region" description="Basic and acidic residues" evidence="1">
    <location>
        <begin position="47"/>
        <end position="81"/>
    </location>
</feature>
<reference evidence="2 3" key="2">
    <citation type="submission" date="2024-10" db="EMBL/GenBank/DDBJ databases">
        <authorList>
            <person name="Ryan C."/>
        </authorList>
    </citation>
    <scope>NUCLEOTIDE SEQUENCE [LARGE SCALE GENOMIC DNA]</scope>
</reference>